<gene>
    <name evidence="3" type="ORF">FHX40_3154</name>
</gene>
<feature type="domain" description="DUF397" evidence="2">
    <location>
        <begin position="17"/>
        <end position="72"/>
    </location>
</feature>
<dbReference type="Proteomes" id="UP000319213">
    <property type="component" value="Unassembled WGS sequence"/>
</dbReference>
<feature type="region of interest" description="Disordered" evidence="1">
    <location>
        <begin position="20"/>
        <end position="46"/>
    </location>
</feature>
<sequence length="81" mass="8651">MSSQHQPLSPDELAKVAWHISTKSDGGGGNCVEAGPLADGSGRVAVRHSRRPDGPVIVYSREEWQAFIAGVKEGEFDFAAE</sequence>
<dbReference type="RefSeq" id="WP_142260307.1">
    <property type="nucleotide sequence ID" value="NZ_BMPV01000001.1"/>
</dbReference>
<dbReference type="Pfam" id="PF04149">
    <property type="entry name" value="DUF397"/>
    <property type="match status" value="1"/>
</dbReference>
<accession>A0A543J0S8</accession>
<dbReference type="AlphaFoldDB" id="A0A543J0S8"/>
<evidence type="ECO:0000256" key="1">
    <source>
        <dbReference type="SAM" id="MobiDB-lite"/>
    </source>
</evidence>
<comment type="caution">
    <text evidence="3">The sequence shown here is derived from an EMBL/GenBank/DDBJ whole genome shotgun (WGS) entry which is preliminary data.</text>
</comment>
<evidence type="ECO:0000313" key="3">
    <source>
        <dbReference type="EMBL" id="TQM76420.1"/>
    </source>
</evidence>
<proteinExistence type="predicted"/>
<evidence type="ECO:0000259" key="2">
    <source>
        <dbReference type="Pfam" id="PF04149"/>
    </source>
</evidence>
<organism evidence="3 4">
    <name type="scientific">Thermopolyspora flexuosa</name>
    <dbReference type="NCBI Taxonomy" id="103836"/>
    <lineage>
        <taxon>Bacteria</taxon>
        <taxon>Bacillati</taxon>
        <taxon>Actinomycetota</taxon>
        <taxon>Actinomycetes</taxon>
        <taxon>Streptosporangiales</taxon>
        <taxon>Streptosporangiaceae</taxon>
        <taxon>Thermopolyspora</taxon>
    </lineage>
</organism>
<protein>
    <submittedName>
        <fullName evidence="3">Uncharacterized protein DUF397</fullName>
    </submittedName>
</protein>
<dbReference type="EMBL" id="VFPQ01000001">
    <property type="protein sequence ID" value="TQM76420.1"/>
    <property type="molecule type" value="Genomic_DNA"/>
</dbReference>
<keyword evidence="4" id="KW-1185">Reference proteome</keyword>
<evidence type="ECO:0000313" key="4">
    <source>
        <dbReference type="Proteomes" id="UP000319213"/>
    </source>
</evidence>
<reference evidence="3 4" key="1">
    <citation type="submission" date="2019-06" db="EMBL/GenBank/DDBJ databases">
        <title>Sequencing the genomes of 1000 actinobacteria strains.</title>
        <authorList>
            <person name="Klenk H.-P."/>
        </authorList>
    </citation>
    <scope>NUCLEOTIDE SEQUENCE [LARGE SCALE GENOMIC DNA]</scope>
    <source>
        <strain evidence="3 4">DSM 43186</strain>
    </source>
</reference>
<name>A0A543J0S8_9ACTN</name>
<dbReference type="InterPro" id="IPR007278">
    <property type="entry name" value="DUF397"/>
</dbReference>
<dbReference type="OrthoDB" id="4299240at2"/>